<comment type="caution">
    <text evidence="2">The sequence shown here is derived from an EMBL/GenBank/DDBJ whole genome shotgun (WGS) entry which is preliminary data.</text>
</comment>
<reference evidence="2 3" key="1">
    <citation type="submission" date="2024-06" db="EMBL/GenBank/DDBJ databases">
        <authorList>
            <person name="Kraege A."/>
            <person name="Thomma B."/>
        </authorList>
    </citation>
    <scope>NUCLEOTIDE SEQUENCE [LARGE SCALE GENOMIC DNA]</scope>
</reference>
<proteinExistence type="predicted"/>
<dbReference type="Proteomes" id="UP001497392">
    <property type="component" value="Unassembled WGS sequence"/>
</dbReference>
<gene>
    <name evidence="2" type="primary">g4629</name>
    <name evidence="2" type="ORF">VP750_LOCUS3949</name>
</gene>
<name>A0ABP1FQR2_9CHLO</name>
<feature type="domain" description="Endo-beta-1,6-galactanase-like" evidence="1">
    <location>
        <begin position="47"/>
        <end position="259"/>
    </location>
</feature>
<keyword evidence="3" id="KW-1185">Reference proteome</keyword>
<sequence length="497" mass="55591">MGHDQSAEATHASMGAAETTTPAQAAVELMHSFTHSYEGVAPDNESIIVVDPDREQQAFEGWGTSLCWFANVAGGYPDPQRTYLADLLFDPQKGLGLQICRYNIGGSGWGTLDVPNFRYGANIESFWGPNGEWDWTVDANQRWMLLAAKQRGACIFEAFSNTPPYWMTVSGRSSGNVFPWLDNLRPEYYDQFVHYLTEVVRWYRDKHDVLFRTIAPFNEPSSIYWWAGNNQEGCRFDITTQNIIIAKLQSMLEQKGLAQDGVSISASDETSIDVGVLSFQNYVPATQQALTQYNVHSYLGTQRAQMRKLVKPTGKRLWMSEFGCGSSPPSDMGAALELSAMIMRDMNDLQANAWIYWQAVENGEKGNWWGLMQIPFHTGTYVTLGKQFYAFKQYSQFIRSGASILHSSQPKSTLIARSGGGVSQIVIVATNALIDYDVVNFDLSKCWPEASGVVLEIYRTSVTEDCQQVARIEARAPLRYGCPLRPLSVTTFIATFS</sequence>
<dbReference type="Pfam" id="PF14587">
    <property type="entry name" value="Glyco_hydr_30_2"/>
    <property type="match status" value="1"/>
</dbReference>
<evidence type="ECO:0000313" key="3">
    <source>
        <dbReference type="Proteomes" id="UP001497392"/>
    </source>
</evidence>
<protein>
    <submittedName>
        <fullName evidence="2">G4629 protein</fullName>
    </submittedName>
</protein>
<dbReference type="InterPro" id="IPR017853">
    <property type="entry name" value="GH"/>
</dbReference>
<evidence type="ECO:0000313" key="2">
    <source>
        <dbReference type="EMBL" id="CAL5222290.1"/>
    </source>
</evidence>
<dbReference type="Gene3D" id="3.20.20.80">
    <property type="entry name" value="Glycosidases"/>
    <property type="match status" value="1"/>
</dbReference>
<organism evidence="2 3">
    <name type="scientific">Coccomyxa viridis</name>
    <dbReference type="NCBI Taxonomy" id="1274662"/>
    <lineage>
        <taxon>Eukaryota</taxon>
        <taxon>Viridiplantae</taxon>
        <taxon>Chlorophyta</taxon>
        <taxon>core chlorophytes</taxon>
        <taxon>Trebouxiophyceae</taxon>
        <taxon>Trebouxiophyceae incertae sedis</taxon>
        <taxon>Coccomyxaceae</taxon>
        <taxon>Coccomyxa</taxon>
    </lineage>
</organism>
<evidence type="ECO:0000259" key="1">
    <source>
        <dbReference type="Pfam" id="PF14587"/>
    </source>
</evidence>
<accession>A0ABP1FQR2</accession>
<dbReference type="InterPro" id="IPR039743">
    <property type="entry name" value="6GAL/EXGAL"/>
</dbReference>
<dbReference type="PANTHER" id="PTHR42767:SF1">
    <property type="entry name" value="ENDO-BETA-1,6-GALACTANASE-LIKE DOMAIN-CONTAINING PROTEIN"/>
    <property type="match status" value="1"/>
</dbReference>
<dbReference type="InterPro" id="IPR039514">
    <property type="entry name" value="6GAL-like"/>
</dbReference>
<dbReference type="SUPFAM" id="SSF51445">
    <property type="entry name" value="(Trans)glycosidases"/>
    <property type="match status" value="1"/>
</dbReference>
<dbReference type="PANTHER" id="PTHR42767">
    <property type="entry name" value="ENDO-BETA-1,6-GALACTANASE"/>
    <property type="match status" value="1"/>
</dbReference>
<dbReference type="EMBL" id="CAXHTA020000006">
    <property type="protein sequence ID" value="CAL5222290.1"/>
    <property type="molecule type" value="Genomic_DNA"/>
</dbReference>